<dbReference type="GO" id="GO:0004553">
    <property type="term" value="F:hydrolase activity, hydrolyzing O-glycosyl compounds"/>
    <property type="evidence" value="ECO:0007669"/>
    <property type="project" value="InterPro"/>
</dbReference>
<dbReference type="CDD" id="cd09620">
    <property type="entry name" value="CBM9_like_3"/>
    <property type="match status" value="1"/>
</dbReference>
<dbReference type="Proteomes" id="UP000324233">
    <property type="component" value="Chromosome"/>
</dbReference>
<dbReference type="Gene3D" id="2.60.40.1190">
    <property type="match status" value="1"/>
</dbReference>
<evidence type="ECO:0000259" key="2">
    <source>
        <dbReference type="Pfam" id="PF06452"/>
    </source>
</evidence>
<dbReference type="EMBL" id="CP042997">
    <property type="protein sequence ID" value="QEH36070.1"/>
    <property type="molecule type" value="Genomic_DNA"/>
</dbReference>
<dbReference type="AlphaFoldDB" id="A0A5B9W824"/>
<dbReference type="InterPro" id="IPR010502">
    <property type="entry name" value="Carb-bd_dom_fam9"/>
</dbReference>
<keyword evidence="1" id="KW-0732">Signal</keyword>
<evidence type="ECO:0000256" key="1">
    <source>
        <dbReference type="SAM" id="SignalP"/>
    </source>
</evidence>
<reference evidence="3 4" key="1">
    <citation type="submission" date="2019-08" db="EMBL/GenBank/DDBJ databases">
        <title>Deep-cultivation of Planctomycetes and their phenomic and genomic characterization uncovers novel biology.</title>
        <authorList>
            <person name="Wiegand S."/>
            <person name="Jogler M."/>
            <person name="Boedeker C."/>
            <person name="Pinto D."/>
            <person name="Vollmers J."/>
            <person name="Rivas-Marin E."/>
            <person name="Kohn T."/>
            <person name="Peeters S.H."/>
            <person name="Heuer A."/>
            <person name="Rast P."/>
            <person name="Oberbeckmann S."/>
            <person name="Bunk B."/>
            <person name="Jeske O."/>
            <person name="Meyerdierks A."/>
            <person name="Storesund J.E."/>
            <person name="Kallscheuer N."/>
            <person name="Luecker S."/>
            <person name="Lage O.M."/>
            <person name="Pohl T."/>
            <person name="Merkel B.J."/>
            <person name="Hornburger P."/>
            <person name="Mueller R.-W."/>
            <person name="Bruemmer F."/>
            <person name="Labrenz M."/>
            <person name="Spormann A.M."/>
            <person name="Op den Camp H."/>
            <person name="Overmann J."/>
            <person name="Amann R."/>
            <person name="Jetten M.S.M."/>
            <person name="Mascher T."/>
            <person name="Medema M.H."/>
            <person name="Devos D.P."/>
            <person name="Kaster A.-K."/>
            <person name="Ovreas L."/>
            <person name="Rohde M."/>
            <person name="Galperin M.Y."/>
            <person name="Jogler C."/>
        </authorList>
    </citation>
    <scope>NUCLEOTIDE SEQUENCE [LARGE SCALE GENOMIC DNA]</scope>
    <source>
        <strain evidence="3 4">OJF2</strain>
    </source>
</reference>
<dbReference type="GO" id="GO:0016052">
    <property type="term" value="P:carbohydrate catabolic process"/>
    <property type="evidence" value="ECO:0007669"/>
    <property type="project" value="InterPro"/>
</dbReference>
<dbReference type="RefSeq" id="WP_148595793.1">
    <property type="nucleotide sequence ID" value="NZ_CP042997.1"/>
</dbReference>
<evidence type="ECO:0000313" key="3">
    <source>
        <dbReference type="EMBL" id="QEH36070.1"/>
    </source>
</evidence>
<gene>
    <name evidence="3" type="ORF">OJF2_46300</name>
</gene>
<dbReference type="SUPFAM" id="SSF49344">
    <property type="entry name" value="CBD9-like"/>
    <property type="match status" value="1"/>
</dbReference>
<evidence type="ECO:0000313" key="4">
    <source>
        <dbReference type="Proteomes" id="UP000324233"/>
    </source>
</evidence>
<sequence length="259" mass="28265" precursor="true">MKRSCRLLAPACLAAAAAILTPVAEPLRGDDSPDIVTRHAVCRRAATPPVLDGKLDDPCWKQAVPIEKFASFWDKTPREGTRVYLAWDDEALYWAGTMTDAEVRAFGNKRNDHLWNGDVLEFFLKPSAERPEYFEFQGNPNAAVFELAFPKPGHGLKDTHDGPALGTAVAATVDGTLDHPGDADRGWTLEGRIPWTAFASAGGRPRPGDTWKFAVCRYDYGPDGTKPVLMSSAPLSQPSFHRHGDYGSLTFEGPRAAGK</sequence>
<feature type="domain" description="Carbohydrate-binding" evidence="2">
    <location>
        <begin position="51"/>
        <end position="252"/>
    </location>
</feature>
<dbReference type="Pfam" id="PF06452">
    <property type="entry name" value="CBM9_1"/>
    <property type="match status" value="1"/>
</dbReference>
<protein>
    <recommendedName>
        <fullName evidence="2">Carbohydrate-binding domain-containing protein</fullName>
    </recommendedName>
</protein>
<proteinExistence type="predicted"/>
<dbReference type="GO" id="GO:0030246">
    <property type="term" value="F:carbohydrate binding"/>
    <property type="evidence" value="ECO:0007669"/>
    <property type="project" value="InterPro"/>
</dbReference>
<name>A0A5B9W824_9BACT</name>
<dbReference type="KEGG" id="agv:OJF2_46300"/>
<dbReference type="OrthoDB" id="226401at2"/>
<feature type="chain" id="PRO_5022659062" description="Carbohydrate-binding domain-containing protein" evidence="1">
    <location>
        <begin position="25"/>
        <end position="259"/>
    </location>
</feature>
<accession>A0A5B9W824</accession>
<feature type="signal peptide" evidence="1">
    <location>
        <begin position="1"/>
        <end position="24"/>
    </location>
</feature>
<organism evidence="3 4">
    <name type="scientific">Aquisphaera giovannonii</name>
    <dbReference type="NCBI Taxonomy" id="406548"/>
    <lineage>
        <taxon>Bacteria</taxon>
        <taxon>Pseudomonadati</taxon>
        <taxon>Planctomycetota</taxon>
        <taxon>Planctomycetia</taxon>
        <taxon>Isosphaerales</taxon>
        <taxon>Isosphaeraceae</taxon>
        <taxon>Aquisphaera</taxon>
    </lineage>
</organism>
<keyword evidence="4" id="KW-1185">Reference proteome</keyword>